<gene>
    <name evidence="4" type="ORF">ACFFJ8_25625</name>
</gene>
<name>A0ABV6JFM2_9BACL</name>
<dbReference type="InterPro" id="IPR006626">
    <property type="entry name" value="PbH1"/>
</dbReference>
<feature type="chain" id="PRO_5046397959" evidence="1">
    <location>
        <begin position="31"/>
        <end position="399"/>
    </location>
</feature>
<dbReference type="InterPro" id="IPR039448">
    <property type="entry name" value="Beta_helix"/>
</dbReference>
<dbReference type="Pfam" id="PF12708">
    <property type="entry name" value="Pect-lyase_RHGA_epim"/>
    <property type="match status" value="1"/>
</dbReference>
<protein>
    <submittedName>
        <fullName evidence="4">Glycosyl hydrolase family 28-related protein</fullName>
    </submittedName>
</protein>
<dbReference type="Proteomes" id="UP001589818">
    <property type="component" value="Unassembled WGS sequence"/>
</dbReference>
<dbReference type="RefSeq" id="WP_204815899.1">
    <property type="nucleotide sequence ID" value="NZ_JANHOF010000001.1"/>
</dbReference>
<comment type="caution">
    <text evidence="4">The sequence shown here is derived from an EMBL/GenBank/DDBJ whole genome shotgun (WGS) entry which is preliminary data.</text>
</comment>
<dbReference type="NCBIfam" id="TIGR03804">
    <property type="entry name" value="para_beta_helix"/>
    <property type="match status" value="1"/>
</dbReference>
<accession>A0ABV6JFM2</accession>
<feature type="domain" description="Rhamnogalacturonase A/B/Epimerase-like pectate lyase" evidence="2">
    <location>
        <begin position="37"/>
        <end position="249"/>
    </location>
</feature>
<dbReference type="Pfam" id="PF13229">
    <property type="entry name" value="Beta_helix"/>
    <property type="match status" value="1"/>
</dbReference>
<dbReference type="GO" id="GO:0016787">
    <property type="term" value="F:hydrolase activity"/>
    <property type="evidence" value="ECO:0007669"/>
    <property type="project" value="UniProtKB-KW"/>
</dbReference>
<evidence type="ECO:0000259" key="3">
    <source>
        <dbReference type="Pfam" id="PF13229"/>
    </source>
</evidence>
<organism evidence="4 5">
    <name type="scientific">Paenibacillus mendelii</name>
    <dbReference type="NCBI Taxonomy" id="206163"/>
    <lineage>
        <taxon>Bacteria</taxon>
        <taxon>Bacillati</taxon>
        <taxon>Bacillota</taxon>
        <taxon>Bacilli</taxon>
        <taxon>Bacillales</taxon>
        <taxon>Paenibacillaceae</taxon>
        <taxon>Paenibacillus</taxon>
    </lineage>
</organism>
<sequence>MSRRQALATLSVSTAALAAGMLLPPQTASATVPSTVINVLDHGAVGDGVTNDSPSVAAAVAALPANGGVLYFPAGRYVLNQPVTLANKDVTVRGDGMQLSQLFFPASSGIVYSTTNQFNDALQVEDLCLVTVSDNLYVGIKATYPNNVGSPWKNTIIERVMLSGTTSIGEYNNGGNNCNSGPQNWQAGIELENSAVSHVRDCVVRGSGGHGILLKGYTVDILIHGCKFYGASEAIYKVGPSEGIIIDNCMGINVGTFVYLNPNATSNAGVYASIQNCHANYFNNGIIINYHPQMFMSNCLFYKNGTLNGGFDVLLNGCERSHITNSTFIVRASTGYGNGIVVQNSSSVLIQGNIIQERETAVWLQASSSDCMVQNNRISGNASNILNLGTNNLIGQNLH</sequence>
<keyword evidence="1" id="KW-0732">Signal</keyword>
<dbReference type="InterPro" id="IPR022441">
    <property type="entry name" value="Para_beta_helix_rpt-2"/>
</dbReference>
<dbReference type="InterPro" id="IPR024535">
    <property type="entry name" value="RHGA/B-epi-like_pectate_lyase"/>
</dbReference>
<keyword evidence="5" id="KW-1185">Reference proteome</keyword>
<dbReference type="InterPro" id="IPR011050">
    <property type="entry name" value="Pectin_lyase_fold/virulence"/>
</dbReference>
<dbReference type="PROSITE" id="PS51318">
    <property type="entry name" value="TAT"/>
    <property type="match status" value="1"/>
</dbReference>
<evidence type="ECO:0000313" key="4">
    <source>
        <dbReference type="EMBL" id="MFC0394728.1"/>
    </source>
</evidence>
<dbReference type="Gene3D" id="2.160.20.10">
    <property type="entry name" value="Single-stranded right-handed beta-helix, Pectin lyase-like"/>
    <property type="match status" value="2"/>
</dbReference>
<dbReference type="EMBL" id="JBHLVF010000041">
    <property type="protein sequence ID" value="MFC0394728.1"/>
    <property type="molecule type" value="Genomic_DNA"/>
</dbReference>
<dbReference type="InterPro" id="IPR012334">
    <property type="entry name" value="Pectin_lyas_fold"/>
</dbReference>
<keyword evidence="4" id="KW-0378">Hydrolase</keyword>
<proteinExistence type="predicted"/>
<dbReference type="SUPFAM" id="SSF51126">
    <property type="entry name" value="Pectin lyase-like"/>
    <property type="match status" value="2"/>
</dbReference>
<feature type="signal peptide" evidence="1">
    <location>
        <begin position="1"/>
        <end position="30"/>
    </location>
</feature>
<dbReference type="InterPro" id="IPR006311">
    <property type="entry name" value="TAT_signal"/>
</dbReference>
<evidence type="ECO:0000256" key="1">
    <source>
        <dbReference type="SAM" id="SignalP"/>
    </source>
</evidence>
<reference evidence="4 5" key="1">
    <citation type="submission" date="2024-09" db="EMBL/GenBank/DDBJ databases">
        <authorList>
            <person name="Sun Q."/>
            <person name="Mori K."/>
        </authorList>
    </citation>
    <scope>NUCLEOTIDE SEQUENCE [LARGE SCALE GENOMIC DNA]</scope>
    <source>
        <strain evidence="4 5">CCM 4839</strain>
    </source>
</reference>
<evidence type="ECO:0000259" key="2">
    <source>
        <dbReference type="Pfam" id="PF12708"/>
    </source>
</evidence>
<feature type="domain" description="Right handed beta helix" evidence="3">
    <location>
        <begin position="269"/>
        <end position="388"/>
    </location>
</feature>
<evidence type="ECO:0000313" key="5">
    <source>
        <dbReference type="Proteomes" id="UP001589818"/>
    </source>
</evidence>
<dbReference type="SMART" id="SM00710">
    <property type="entry name" value="PbH1"/>
    <property type="match status" value="7"/>
</dbReference>